<evidence type="ECO:0000313" key="1">
    <source>
        <dbReference type="EMBL" id="WDD97335.1"/>
    </source>
</evidence>
<protein>
    <submittedName>
        <fullName evidence="1">Uncharacterized protein</fullName>
    </submittedName>
</protein>
<accession>A0AAE9YL30</accession>
<keyword evidence="2" id="KW-1185">Reference proteome</keyword>
<reference evidence="1 2" key="1">
    <citation type="journal article" date="2015" name="Genome Announc.">
        <title>Draft Genome Sequences of Marine Isolates of Thalassomonas viridans and Thalassomonas actiniarum.</title>
        <authorList>
            <person name="Olonade I."/>
            <person name="van Zyl L.J."/>
            <person name="Trindade M."/>
        </authorList>
    </citation>
    <scope>NUCLEOTIDE SEQUENCE [LARGE SCALE GENOMIC DNA]</scope>
    <source>
        <strain evidence="1 2">A5K-106</strain>
    </source>
</reference>
<gene>
    <name evidence="1" type="ORF">SG35_018635</name>
</gene>
<evidence type="ECO:0000313" key="2">
    <source>
        <dbReference type="Proteomes" id="UP000032568"/>
    </source>
</evidence>
<dbReference type="AlphaFoldDB" id="A0AAE9YL30"/>
<dbReference type="EMBL" id="CP059735">
    <property type="protein sequence ID" value="WDD97335.1"/>
    <property type="molecule type" value="Genomic_DNA"/>
</dbReference>
<reference evidence="1 2" key="2">
    <citation type="journal article" date="2022" name="Mar. Drugs">
        <title>Bioassay-Guided Fractionation Leads to the Detection of Cholic Acid Generated by the Rare Thalassomonas sp.</title>
        <authorList>
            <person name="Pheiffer F."/>
            <person name="Schneider Y.K."/>
            <person name="Hansen E.H."/>
            <person name="Andersen J.H."/>
            <person name="Isaksson J."/>
            <person name="Busche T."/>
            <person name="R C."/>
            <person name="Kalinowski J."/>
            <person name="Zyl L.V."/>
            <person name="Trindade M."/>
        </authorList>
    </citation>
    <scope>NUCLEOTIDE SEQUENCE [LARGE SCALE GENOMIC DNA]</scope>
    <source>
        <strain evidence="1 2">A5K-106</strain>
    </source>
</reference>
<proteinExistence type="predicted"/>
<name>A0AAE9YL30_9GAMM</name>
<sequence>MSYTQEQVETLSQALTRQLGEQHQWQWEDQREVLLSEFSKDKIETTLEVLRENYPHEWDRKNIKKAPKALKQQLGDLAVLYKEQKLFTQPAQADQPGGVAVWWPWGHGGTISLRIKPLPESYATVQTSGQNGLFSRIKQLFSRSSA</sequence>
<dbReference type="Proteomes" id="UP000032568">
    <property type="component" value="Chromosome"/>
</dbReference>
<organism evidence="1 2">
    <name type="scientific">Thalassomonas actiniarum</name>
    <dbReference type="NCBI Taxonomy" id="485447"/>
    <lineage>
        <taxon>Bacteria</taxon>
        <taxon>Pseudomonadati</taxon>
        <taxon>Pseudomonadota</taxon>
        <taxon>Gammaproteobacteria</taxon>
        <taxon>Alteromonadales</taxon>
        <taxon>Colwelliaceae</taxon>
        <taxon>Thalassomonas</taxon>
    </lineage>
</organism>
<dbReference type="RefSeq" id="WP_053043387.1">
    <property type="nucleotide sequence ID" value="NZ_CP059735.1"/>
</dbReference>
<dbReference type="KEGG" id="tact:SG35_018635"/>